<organism evidence="3 4">
    <name type="scientific">Reinekea forsetii</name>
    <dbReference type="NCBI Taxonomy" id="1336806"/>
    <lineage>
        <taxon>Bacteria</taxon>
        <taxon>Pseudomonadati</taxon>
        <taxon>Pseudomonadota</taxon>
        <taxon>Gammaproteobacteria</taxon>
        <taxon>Oceanospirillales</taxon>
        <taxon>Saccharospirillaceae</taxon>
        <taxon>Reinekea</taxon>
    </lineage>
</organism>
<evidence type="ECO:0000256" key="1">
    <source>
        <dbReference type="SAM" id="Coils"/>
    </source>
</evidence>
<keyword evidence="2" id="KW-0812">Transmembrane</keyword>
<protein>
    <submittedName>
        <fullName evidence="3">Uncharacterized protein</fullName>
    </submittedName>
</protein>
<keyword evidence="4" id="KW-1185">Reference proteome</keyword>
<accession>A0A2K8KP69</accession>
<proteinExistence type="predicted"/>
<keyword evidence="2" id="KW-1133">Transmembrane helix</keyword>
<evidence type="ECO:0000313" key="3">
    <source>
        <dbReference type="EMBL" id="ATX76568.1"/>
    </source>
</evidence>
<dbReference type="RefSeq" id="WP_100256901.1">
    <property type="nucleotide sequence ID" value="NZ_CP011797.1"/>
</dbReference>
<keyword evidence="2" id="KW-0472">Membrane</keyword>
<dbReference type="EMBL" id="CP011797">
    <property type="protein sequence ID" value="ATX76568.1"/>
    <property type="molecule type" value="Genomic_DNA"/>
</dbReference>
<gene>
    <name evidence="3" type="ORF">REIFOR_01422</name>
</gene>
<reference evidence="3 4" key="1">
    <citation type="journal article" date="2017" name="Environ. Microbiol.">
        <title>Genomic and physiological analyses of 'Reinekea forsetii' reveal a versatile opportunistic lifestyle during spring algae blooms.</title>
        <authorList>
            <person name="Avci B."/>
            <person name="Hahnke R.L."/>
            <person name="Chafee M."/>
            <person name="Fischer T."/>
            <person name="Gruber-Vodicka H."/>
            <person name="Tegetmeyer H.E."/>
            <person name="Harder J."/>
            <person name="Fuchs B.M."/>
            <person name="Amann R.I."/>
            <person name="Teeling H."/>
        </authorList>
    </citation>
    <scope>NUCLEOTIDE SEQUENCE [LARGE SCALE GENOMIC DNA]</scope>
    <source>
        <strain evidence="3 4">Hel1_31_D35</strain>
    </source>
</reference>
<keyword evidence="1" id="KW-0175">Coiled coil</keyword>
<evidence type="ECO:0000313" key="4">
    <source>
        <dbReference type="Proteomes" id="UP000229757"/>
    </source>
</evidence>
<dbReference type="OrthoDB" id="6199153at2"/>
<feature type="transmembrane region" description="Helical" evidence="2">
    <location>
        <begin position="6"/>
        <end position="26"/>
    </location>
</feature>
<feature type="coiled-coil region" evidence="1">
    <location>
        <begin position="227"/>
        <end position="256"/>
    </location>
</feature>
<name>A0A2K8KP69_9GAMM</name>
<evidence type="ECO:0000256" key="2">
    <source>
        <dbReference type="SAM" id="Phobius"/>
    </source>
</evidence>
<dbReference type="Proteomes" id="UP000229757">
    <property type="component" value="Chromosome"/>
</dbReference>
<dbReference type="AlphaFoldDB" id="A0A2K8KP69"/>
<sequence length="258" mass="30041">MDNDNLIFTLTAVAVVIFVLVGMLVSQSRHKALVARNDKIKKLTLQQRQVQNLLRSLPANYLSMELRDFLYQAVLQNLKSHAELAPDRSRFIREDYEQFKAEREKVKLDPPEPIHILMSVDQASIYRSLLKSLHQFIRNNFVTGRLEKAYAENLLKQVALKLVETAADFFTLTAREFRKKKKYRQTTHAFQKALDAIKTSPFANEFKAESFKIQSELTEQVDEWNLLRDAEREAAQAKLDEELAAVEDEENSWKKKRI</sequence>
<dbReference type="KEGG" id="rfo:REIFOR_01422"/>